<dbReference type="NCBIfam" id="TIGR02173">
    <property type="entry name" value="cyt_kin_arch"/>
    <property type="match status" value="1"/>
</dbReference>
<dbReference type="HAMAP" id="MF_00239">
    <property type="entry name" value="Cytidyl_kinase_type2"/>
    <property type="match status" value="1"/>
</dbReference>
<sequence length="190" mass="21354">MSRAKKGLTIVVSGPPGSGKTTLARMLADRLGLRYVSIGQLFRDIARERGVSVAELNRLAEQDPSIDLELDRRAREEAARGNVVIDGHITAWIARDLADICIGVIASLETRVARIAQREGRPLEEVRRETLVREEVERRRFKKLYGIDINDLSVFDIIISSEVFNPNEILEIVMQALRIIAQKRGIEIKA</sequence>
<dbReference type="InterPro" id="IPR011892">
    <property type="entry name" value="Cyt_kin_arch"/>
</dbReference>
<evidence type="ECO:0000256" key="8">
    <source>
        <dbReference type="ARBA" id="ARBA00047615"/>
    </source>
</evidence>
<dbReference type="GO" id="GO:0005737">
    <property type="term" value="C:cytoplasm"/>
    <property type="evidence" value="ECO:0007669"/>
    <property type="project" value="UniProtKB-SubCell"/>
</dbReference>
<comment type="catalytic activity">
    <reaction evidence="8 10">
        <text>dCMP + ATP = dCDP + ADP</text>
        <dbReference type="Rhea" id="RHEA:25094"/>
        <dbReference type="ChEBI" id="CHEBI:30616"/>
        <dbReference type="ChEBI" id="CHEBI:57566"/>
        <dbReference type="ChEBI" id="CHEBI:58593"/>
        <dbReference type="ChEBI" id="CHEBI:456216"/>
        <dbReference type="EC" id="2.7.4.25"/>
    </reaction>
</comment>
<comment type="subcellular location">
    <subcellularLocation>
        <location evidence="1 10">Cytoplasm</location>
    </subcellularLocation>
</comment>
<dbReference type="GO" id="GO:0005524">
    <property type="term" value="F:ATP binding"/>
    <property type="evidence" value="ECO:0007669"/>
    <property type="project" value="UniProtKB-UniRule"/>
</dbReference>
<gene>
    <name evidence="10" type="primary">cmk</name>
    <name evidence="11" type="ORF">EYH02_02235</name>
</gene>
<dbReference type="Proteomes" id="UP000605805">
    <property type="component" value="Unassembled WGS sequence"/>
</dbReference>
<dbReference type="EMBL" id="DQTV01000045">
    <property type="protein sequence ID" value="HIP56875.1"/>
    <property type="molecule type" value="Genomic_DNA"/>
</dbReference>
<dbReference type="AlphaFoldDB" id="A0A833DUX2"/>
<evidence type="ECO:0000256" key="4">
    <source>
        <dbReference type="ARBA" id="ARBA00022679"/>
    </source>
</evidence>
<evidence type="ECO:0000256" key="7">
    <source>
        <dbReference type="ARBA" id="ARBA00022840"/>
    </source>
</evidence>
<evidence type="ECO:0000256" key="1">
    <source>
        <dbReference type="ARBA" id="ARBA00004496"/>
    </source>
</evidence>
<proteinExistence type="inferred from homology"/>
<evidence type="ECO:0000313" key="11">
    <source>
        <dbReference type="EMBL" id="HIP56875.1"/>
    </source>
</evidence>
<evidence type="ECO:0000256" key="3">
    <source>
        <dbReference type="ARBA" id="ARBA00022490"/>
    </source>
</evidence>
<dbReference type="CDD" id="cd02020">
    <property type="entry name" value="CMPK"/>
    <property type="match status" value="1"/>
</dbReference>
<keyword evidence="5 10" id="KW-0547">Nucleotide-binding</keyword>
<name>A0A833DUX2_9CREN</name>
<dbReference type="Gene3D" id="3.40.50.300">
    <property type="entry name" value="P-loop containing nucleotide triphosphate hydrolases"/>
    <property type="match status" value="1"/>
</dbReference>
<comment type="caution">
    <text evidence="11">The sequence shown here is derived from an EMBL/GenBank/DDBJ whole genome shotgun (WGS) entry which is preliminary data.</text>
</comment>
<dbReference type="EC" id="2.7.4.25" evidence="10"/>
<evidence type="ECO:0000256" key="10">
    <source>
        <dbReference type="HAMAP-Rule" id="MF_00239"/>
    </source>
</evidence>
<dbReference type="Pfam" id="PF13207">
    <property type="entry name" value="AAA_17"/>
    <property type="match status" value="1"/>
</dbReference>
<dbReference type="InterPro" id="IPR011994">
    <property type="entry name" value="Cytidylate_kinase_dom"/>
</dbReference>
<comment type="similarity">
    <text evidence="2 10">Belongs to the cytidylate kinase family. Type 2 subfamily.</text>
</comment>
<keyword evidence="6 10" id="KW-0418">Kinase</keyword>
<evidence type="ECO:0000313" key="12">
    <source>
        <dbReference type="Proteomes" id="UP000605805"/>
    </source>
</evidence>
<protein>
    <recommendedName>
        <fullName evidence="10">Cytidylate kinase</fullName>
        <shortName evidence="10">CK</shortName>
        <ecNumber evidence="10">2.7.4.25</ecNumber>
    </recommendedName>
    <alternativeName>
        <fullName evidence="10">Cytidine monophosphate kinase</fullName>
        <shortName evidence="10">CMP kinase</shortName>
    </alternativeName>
</protein>
<accession>A0A833DUX2</accession>
<dbReference type="InterPro" id="IPR027417">
    <property type="entry name" value="P-loop_NTPase"/>
</dbReference>
<evidence type="ECO:0000256" key="6">
    <source>
        <dbReference type="ARBA" id="ARBA00022777"/>
    </source>
</evidence>
<comment type="catalytic activity">
    <reaction evidence="9 10">
        <text>CMP + ATP = CDP + ADP</text>
        <dbReference type="Rhea" id="RHEA:11600"/>
        <dbReference type="ChEBI" id="CHEBI:30616"/>
        <dbReference type="ChEBI" id="CHEBI:58069"/>
        <dbReference type="ChEBI" id="CHEBI:60377"/>
        <dbReference type="ChEBI" id="CHEBI:456216"/>
        <dbReference type="EC" id="2.7.4.25"/>
    </reaction>
</comment>
<feature type="binding site" evidence="10">
    <location>
        <begin position="14"/>
        <end position="22"/>
    </location>
    <ligand>
        <name>ATP</name>
        <dbReference type="ChEBI" id="CHEBI:30616"/>
    </ligand>
</feature>
<keyword evidence="3 10" id="KW-0963">Cytoplasm</keyword>
<dbReference type="GO" id="GO:0006220">
    <property type="term" value="P:pyrimidine nucleotide metabolic process"/>
    <property type="evidence" value="ECO:0007669"/>
    <property type="project" value="UniProtKB-UniRule"/>
</dbReference>
<keyword evidence="4 10" id="KW-0808">Transferase</keyword>
<keyword evidence="7 10" id="KW-0067">ATP-binding</keyword>
<dbReference type="GO" id="GO:0036431">
    <property type="term" value="F:dCMP kinase activity"/>
    <property type="evidence" value="ECO:0007669"/>
    <property type="project" value="InterPro"/>
</dbReference>
<dbReference type="SUPFAM" id="SSF52540">
    <property type="entry name" value="P-loop containing nucleoside triphosphate hydrolases"/>
    <property type="match status" value="1"/>
</dbReference>
<evidence type="ECO:0000256" key="9">
    <source>
        <dbReference type="ARBA" id="ARBA00048478"/>
    </source>
</evidence>
<organism evidence="11 12">
    <name type="scientific">Ignisphaera aggregans</name>
    <dbReference type="NCBI Taxonomy" id="334771"/>
    <lineage>
        <taxon>Archaea</taxon>
        <taxon>Thermoproteota</taxon>
        <taxon>Thermoprotei</taxon>
        <taxon>Desulfurococcales</taxon>
        <taxon>Desulfurococcaceae</taxon>
        <taxon>Ignisphaera</taxon>
    </lineage>
</organism>
<reference evidence="11" key="1">
    <citation type="journal article" date="2020" name="ISME J.">
        <title>Gammaproteobacteria mediating utilization of methyl-, sulfur- and petroleum organic compounds in deep ocean hydrothermal plumes.</title>
        <authorList>
            <person name="Zhou Z."/>
            <person name="Liu Y."/>
            <person name="Pan J."/>
            <person name="Cron B.R."/>
            <person name="Toner B.M."/>
            <person name="Anantharaman K."/>
            <person name="Breier J.A."/>
            <person name="Dick G.J."/>
            <person name="Li M."/>
        </authorList>
    </citation>
    <scope>NUCLEOTIDE SEQUENCE</scope>
    <source>
        <strain evidence="11">SZUA-1435</strain>
    </source>
</reference>
<evidence type="ECO:0000256" key="5">
    <source>
        <dbReference type="ARBA" id="ARBA00022741"/>
    </source>
</evidence>
<evidence type="ECO:0000256" key="2">
    <source>
        <dbReference type="ARBA" id="ARBA00011005"/>
    </source>
</evidence>